<proteinExistence type="predicted"/>
<name>A0A540WXP8_9BACT</name>
<evidence type="ECO:0000256" key="1">
    <source>
        <dbReference type="SAM" id="Phobius"/>
    </source>
</evidence>
<gene>
    <name evidence="2" type="ORF">FJV41_22015</name>
</gene>
<sequence length="60" mass="6309">MRWTGGARVLGQWLVLGALVGVVCGVASAGFLWLLDAATQLRERQGALVYALPLAGWVLG</sequence>
<reference evidence="2 3" key="1">
    <citation type="submission" date="2019-06" db="EMBL/GenBank/DDBJ databases">
        <authorList>
            <person name="Livingstone P."/>
            <person name="Whitworth D."/>
        </authorList>
    </citation>
    <scope>NUCLEOTIDE SEQUENCE [LARGE SCALE GENOMIC DNA]</scope>
    <source>
        <strain evidence="2 3">AM401</strain>
    </source>
</reference>
<accession>A0A540WXP8</accession>
<protein>
    <submittedName>
        <fullName evidence="2">Chloride channel protein</fullName>
    </submittedName>
</protein>
<keyword evidence="3" id="KW-1185">Reference proteome</keyword>
<dbReference type="EMBL" id="VIFM01000088">
    <property type="protein sequence ID" value="TQF13778.1"/>
    <property type="molecule type" value="Genomic_DNA"/>
</dbReference>
<dbReference type="Proteomes" id="UP000315369">
    <property type="component" value="Unassembled WGS sequence"/>
</dbReference>
<comment type="caution">
    <text evidence="2">The sequence shown here is derived from an EMBL/GenBank/DDBJ whole genome shotgun (WGS) entry which is preliminary data.</text>
</comment>
<keyword evidence="1" id="KW-0472">Membrane</keyword>
<keyword evidence="1" id="KW-1133">Transmembrane helix</keyword>
<feature type="non-terminal residue" evidence="2">
    <location>
        <position position="60"/>
    </location>
</feature>
<organism evidence="2 3">
    <name type="scientific">Myxococcus llanfairpwllgwyngyllgogerychwyrndrobwllllantysiliogogogochensis</name>
    <dbReference type="NCBI Taxonomy" id="2590453"/>
    <lineage>
        <taxon>Bacteria</taxon>
        <taxon>Pseudomonadati</taxon>
        <taxon>Myxococcota</taxon>
        <taxon>Myxococcia</taxon>
        <taxon>Myxococcales</taxon>
        <taxon>Cystobacterineae</taxon>
        <taxon>Myxococcaceae</taxon>
        <taxon>Myxococcus</taxon>
    </lineage>
</organism>
<feature type="transmembrane region" description="Helical" evidence="1">
    <location>
        <begin position="12"/>
        <end position="35"/>
    </location>
</feature>
<keyword evidence="1" id="KW-0812">Transmembrane</keyword>
<evidence type="ECO:0000313" key="2">
    <source>
        <dbReference type="EMBL" id="TQF13778.1"/>
    </source>
</evidence>
<evidence type="ECO:0000313" key="3">
    <source>
        <dbReference type="Proteomes" id="UP000315369"/>
    </source>
</evidence>
<dbReference type="AlphaFoldDB" id="A0A540WXP8"/>